<comment type="caution">
    <text evidence="1">The sequence shown here is derived from an EMBL/GenBank/DDBJ whole genome shotgun (WGS) entry which is preliminary data.</text>
</comment>
<organism evidence="1 2">
    <name type="scientific">Georgenia faecalis</name>
    <dbReference type="NCBI Taxonomy" id="2483799"/>
    <lineage>
        <taxon>Bacteria</taxon>
        <taxon>Bacillati</taxon>
        <taxon>Actinomycetota</taxon>
        <taxon>Actinomycetes</taxon>
        <taxon>Micrococcales</taxon>
        <taxon>Bogoriellaceae</taxon>
        <taxon>Georgenia</taxon>
    </lineage>
</organism>
<keyword evidence="2" id="KW-1185">Reference proteome</keyword>
<sequence length="230" mass="24690">MALLARLRALLSRPATASKVGMRRPTTAAPSDDAPREDALRALLVEDPNNVTAFAALAEIVRRHAEGDDPVDPLTADHEHVTHRVSSDVAVWALAEELAGNPRAWYPLIELGRLSLAEDHEGAMRRLAGACEREHTGLAVAEGVRTLREAALPGDGLGLGVGHWNPRDHIPEAGRQVVLAALEAVRPLEARRHLRELEENANNDEARAMVLDLQPRVAAAEAADAAPGAH</sequence>
<dbReference type="EMBL" id="JBHSGF010000005">
    <property type="protein sequence ID" value="MFC4555264.1"/>
    <property type="molecule type" value="Genomic_DNA"/>
</dbReference>
<accession>A0ABV9DAM5</accession>
<dbReference type="RefSeq" id="WP_127572877.1">
    <property type="nucleotide sequence ID" value="NZ_CP033325.1"/>
</dbReference>
<gene>
    <name evidence="1" type="ORF">ACFO3F_08385</name>
</gene>
<evidence type="ECO:0000313" key="1">
    <source>
        <dbReference type="EMBL" id="MFC4555264.1"/>
    </source>
</evidence>
<protein>
    <recommendedName>
        <fullName evidence="3">HEAT repeat domain-containing protein</fullName>
    </recommendedName>
</protein>
<proteinExistence type="predicted"/>
<evidence type="ECO:0008006" key="3">
    <source>
        <dbReference type="Google" id="ProtNLM"/>
    </source>
</evidence>
<reference evidence="2" key="1">
    <citation type="journal article" date="2019" name="Int. J. Syst. Evol. Microbiol.">
        <title>The Global Catalogue of Microorganisms (GCM) 10K type strain sequencing project: providing services to taxonomists for standard genome sequencing and annotation.</title>
        <authorList>
            <consortium name="The Broad Institute Genomics Platform"/>
            <consortium name="The Broad Institute Genome Sequencing Center for Infectious Disease"/>
            <person name="Wu L."/>
            <person name="Ma J."/>
        </authorList>
    </citation>
    <scope>NUCLEOTIDE SEQUENCE [LARGE SCALE GENOMIC DNA]</scope>
    <source>
        <strain evidence="2">JCM 3369</strain>
    </source>
</reference>
<dbReference type="Proteomes" id="UP001595955">
    <property type="component" value="Unassembled WGS sequence"/>
</dbReference>
<evidence type="ECO:0000313" key="2">
    <source>
        <dbReference type="Proteomes" id="UP001595955"/>
    </source>
</evidence>
<name>A0ABV9DAM5_9MICO</name>